<keyword evidence="2" id="KW-1185">Reference proteome</keyword>
<evidence type="ECO:0000313" key="2">
    <source>
        <dbReference type="Proteomes" id="UP001519272"/>
    </source>
</evidence>
<organism evidence="1 2">
    <name type="scientific">Paenibacillus turicensis</name>
    <dbReference type="NCBI Taxonomy" id="160487"/>
    <lineage>
        <taxon>Bacteria</taxon>
        <taxon>Bacillati</taxon>
        <taxon>Bacillota</taxon>
        <taxon>Bacilli</taxon>
        <taxon>Bacillales</taxon>
        <taxon>Paenibacillaceae</taxon>
        <taxon>Paenibacillus</taxon>
    </lineage>
</organism>
<protein>
    <submittedName>
        <fullName evidence="1">Uncharacterized protein</fullName>
    </submittedName>
</protein>
<dbReference type="EMBL" id="JAGGKG010000030">
    <property type="protein sequence ID" value="MBP1907650.1"/>
    <property type="molecule type" value="Genomic_DNA"/>
</dbReference>
<proteinExistence type="predicted"/>
<sequence>MKRNMDTIRRILLLTESLGPEGEHPENLPYKSSWVDGVEEVEFYYHVKILDDAGYIIAINFNREFNVDTNMSGPERFYPETLTWKGHEFLDSIRDSIVWEKTKKH</sequence>
<reference evidence="1 2" key="1">
    <citation type="submission" date="2021-03" db="EMBL/GenBank/DDBJ databases">
        <title>Genomic Encyclopedia of Type Strains, Phase IV (KMG-IV): sequencing the most valuable type-strain genomes for metagenomic binning, comparative biology and taxonomic classification.</title>
        <authorList>
            <person name="Goeker M."/>
        </authorList>
    </citation>
    <scope>NUCLEOTIDE SEQUENCE [LARGE SCALE GENOMIC DNA]</scope>
    <source>
        <strain evidence="1 2">DSM 14349</strain>
    </source>
</reference>
<gene>
    <name evidence="1" type="ORF">J2Z32_004330</name>
</gene>
<dbReference type="RefSeq" id="WP_210091221.1">
    <property type="nucleotide sequence ID" value="NZ_JAGGKG010000030.1"/>
</dbReference>
<name>A0ABS4FYJ6_9BACL</name>
<dbReference type="Pfam" id="PF10711">
    <property type="entry name" value="DUF2513"/>
    <property type="match status" value="1"/>
</dbReference>
<accession>A0ABS4FYJ6</accession>
<evidence type="ECO:0000313" key="1">
    <source>
        <dbReference type="EMBL" id="MBP1907650.1"/>
    </source>
</evidence>
<comment type="caution">
    <text evidence="1">The sequence shown here is derived from an EMBL/GenBank/DDBJ whole genome shotgun (WGS) entry which is preliminary data.</text>
</comment>
<dbReference type="Proteomes" id="UP001519272">
    <property type="component" value="Unassembled WGS sequence"/>
</dbReference>
<dbReference type="InterPro" id="IPR019650">
    <property type="entry name" value="DUF2513"/>
</dbReference>